<keyword evidence="7 9" id="KW-0233">DNA recombination</keyword>
<dbReference type="Pfam" id="PF02899">
    <property type="entry name" value="Phage_int_SAM_1"/>
    <property type="match status" value="1"/>
</dbReference>
<dbReference type="EMBL" id="SLTX01000002">
    <property type="protein sequence ID" value="TDB03903.1"/>
    <property type="molecule type" value="Genomic_DNA"/>
</dbReference>
<dbReference type="HAMAP" id="MF_01808">
    <property type="entry name" value="Recomb_XerC_XerD"/>
    <property type="match status" value="1"/>
</dbReference>
<keyword evidence="6 9" id="KW-0238">DNA-binding</keyword>
<dbReference type="Proteomes" id="UP000294527">
    <property type="component" value="Unassembled WGS sequence"/>
</dbReference>
<evidence type="ECO:0000313" key="18">
    <source>
        <dbReference type="EMBL" id="TDA71522.1"/>
    </source>
</evidence>
<dbReference type="InterPro" id="IPR013762">
    <property type="entry name" value="Integrase-like_cat_sf"/>
</dbReference>
<protein>
    <recommendedName>
        <fullName evidence="9">Tyrosine recombinase XerC</fullName>
    </recommendedName>
</protein>
<dbReference type="EMBL" id="JAWDEV010000004">
    <property type="protein sequence ID" value="MDU0269318.1"/>
    <property type="molecule type" value="Genomic_DNA"/>
</dbReference>
<feature type="active site" evidence="9">
    <location>
        <position position="170"/>
    </location>
</feature>
<dbReference type="KEGG" id="bdo:EL88_23395"/>
<evidence type="ECO:0000256" key="2">
    <source>
        <dbReference type="ARBA" id="ARBA00022490"/>
    </source>
</evidence>
<feature type="active site" evidence="9">
    <location>
        <position position="265"/>
    </location>
</feature>
<dbReference type="Gene3D" id="1.10.150.130">
    <property type="match status" value="1"/>
</dbReference>
<keyword evidence="8 9" id="KW-0131">Cell cycle</keyword>
<dbReference type="GO" id="GO:0005737">
    <property type="term" value="C:cytoplasm"/>
    <property type="evidence" value="ECO:0007669"/>
    <property type="project" value="UniProtKB-SubCell"/>
</dbReference>
<evidence type="ECO:0000256" key="8">
    <source>
        <dbReference type="ARBA" id="ARBA00023306"/>
    </source>
</evidence>
<dbReference type="KEGG" id="bdh:GV66_03880"/>
<dbReference type="Proteomes" id="UP001181086">
    <property type="component" value="Unassembled WGS sequence"/>
</dbReference>
<accession>A0A076IYA1</accession>
<evidence type="ECO:0000313" key="24">
    <source>
        <dbReference type="Proteomes" id="UP000441162"/>
    </source>
</evidence>
<dbReference type="EMBL" id="VVZB01000005">
    <property type="protein sequence ID" value="KAA5382678.1"/>
    <property type="molecule type" value="Genomic_DNA"/>
</dbReference>
<keyword evidence="5 9" id="KW-0229">DNA integration</keyword>
<comment type="subunit">
    <text evidence="9">Forms a cyclic heterotetrameric complex composed of two molecules of XerC and two molecules of XerD.</text>
</comment>
<dbReference type="InterPro" id="IPR004107">
    <property type="entry name" value="Integrase_SAM-like_N"/>
</dbReference>
<dbReference type="GO" id="GO:0009037">
    <property type="term" value="F:tyrosine-based site-specific recombinase activity"/>
    <property type="evidence" value="ECO:0007669"/>
    <property type="project" value="UniProtKB-UniRule"/>
</dbReference>
<evidence type="ECO:0000259" key="10">
    <source>
        <dbReference type="PROSITE" id="PS51898"/>
    </source>
</evidence>
<dbReference type="Proteomes" id="UP001055104">
    <property type="component" value="Unassembled WGS sequence"/>
</dbReference>
<evidence type="ECO:0000313" key="21">
    <source>
        <dbReference type="Proteomes" id="UP000294527"/>
    </source>
</evidence>
<comment type="caution">
    <text evidence="17">The sequence shown here is derived from an EMBL/GenBank/DDBJ whole genome shotgun (WGS) entry which is preliminary data.</text>
</comment>
<dbReference type="Pfam" id="PF00589">
    <property type="entry name" value="Phage_integrase"/>
    <property type="match status" value="1"/>
</dbReference>
<dbReference type="InterPro" id="IPR011010">
    <property type="entry name" value="DNA_brk_join_enz"/>
</dbReference>
<dbReference type="Proteomes" id="UP000294834">
    <property type="component" value="Unassembled WGS sequence"/>
</dbReference>
<evidence type="ECO:0000313" key="22">
    <source>
        <dbReference type="Proteomes" id="UP000294834"/>
    </source>
</evidence>
<comment type="function">
    <text evidence="9">Site-specific tyrosine recombinase, which acts by catalyzing the cutting and rejoining of the recombining DNA molecules. The XerC-XerD complex is essential to convert dimers of the bacterial chromosome into monomers to permit their segregation at cell division. It also contributes to the segregational stability of plasmids.</text>
</comment>
<evidence type="ECO:0000313" key="14">
    <source>
        <dbReference type="EMBL" id="KAA5399683.1"/>
    </source>
</evidence>
<reference evidence="17 20" key="1">
    <citation type="submission" date="2018-08" db="EMBL/GenBank/DDBJ databases">
        <title>A genome reference for cultivated species of the human gut microbiota.</title>
        <authorList>
            <person name="Zou Y."/>
            <person name="Xue W."/>
            <person name="Luo G."/>
        </authorList>
    </citation>
    <scope>NUCLEOTIDE SEQUENCE [LARGE SCALE GENOMIC DNA]</scope>
    <source>
        <strain evidence="17 20">AF14-1AC</strain>
    </source>
</reference>
<dbReference type="InterPro" id="IPR010998">
    <property type="entry name" value="Integrase_recombinase_N"/>
</dbReference>
<evidence type="ECO:0000256" key="9">
    <source>
        <dbReference type="HAMAP-Rule" id="MF_01808"/>
    </source>
</evidence>
<feature type="active site" evidence="9">
    <location>
        <position position="239"/>
    </location>
</feature>
<dbReference type="EMBL" id="VVYY01000004">
    <property type="protein sequence ID" value="KAA5399683.1"/>
    <property type="molecule type" value="Genomic_DNA"/>
</dbReference>
<name>A0A076IYA1_9BACT</name>
<evidence type="ECO:0000313" key="19">
    <source>
        <dbReference type="EMBL" id="TDB03903.1"/>
    </source>
</evidence>
<evidence type="ECO:0000256" key="7">
    <source>
        <dbReference type="ARBA" id="ARBA00023172"/>
    </source>
</evidence>
<dbReference type="EMBL" id="VVZA01000004">
    <property type="protein sequence ID" value="KAA5406531.1"/>
    <property type="molecule type" value="Genomic_DNA"/>
</dbReference>
<reference evidence="23 24" key="2">
    <citation type="journal article" date="2019" name="Nat. Med.">
        <title>A library of human gut bacterial isolates paired with longitudinal multiomics data enables mechanistic microbiome research.</title>
        <authorList>
            <person name="Poyet M."/>
            <person name="Groussin M."/>
            <person name="Gibbons S.M."/>
            <person name="Avila-Pacheco J."/>
            <person name="Jiang X."/>
            <person name="Kearney S.M."/>
            <person name="Perrotta A.R."/>
            <person name="Berdy B."/>
            <person name="Zhao S."/>
            <person name="Lieberman T.D."/>
            <person name="Swanson P.K."/>
            <person name="Smith M."/>
            <person name="Roesemann S."/>
            <person name="Alexander J.E."/>
            <person name="Rich S.A."/>
            <person name="Livny J."/>
            <person name="Vlamakis H."/>
            <person name="Clish C."/>
            <person name="Bullock K."/>
            <person name="Deik A."/>
            <person name="Scott J."/>
            <person name="Pierce K.A."/>
            <person name="Xavier R.J."/>
            <person name="Alm E.J."/>
        </authorList>
    </citation>
    <scope>NUCLEOTIDE SEQUENCE [LARGE SCALE GENOMIC DNA]</scope>
    <source>
        <strain evidence="14 25">BIOML-A1</strain>
        <strain evidence="15 24">BIOML-A4</strain>
        <strain evidence="13 23">BIOML-A5</strain>
    </source>
</reference>
<dbReference type="RefSeq" id="WP_007841181.1">
    <property type="nucleotide sequence ID" value="NZ_BAABYF010000001.1"/>
</dbReference>
<dbReference type="InterPro" id="IPR044068">
    <property type="entry name" value="CB"/>
</dbReference>
<dbReference type="EMBL" id="BQOB01000001">
    <property type="protein sequence ID" value="GKH79927.1"/>
    <property type="molecule type" value="Genomic_DNA"/>
</dbReference>
<dbReference type="Gene3D" id="1.10.443.10">
    <property type="entry name" value="Intergrase catalytic core"/>
    <property type="match status" value="1"/>
</dbReference>
<dbReference type="GO" id="GO:0007059">
    <property type="term" value="P:chromosome segregation"/>
    <property type="evidence" value="ECO:0007669"/>
    <property type="project" value="UniProtKB-UniRule"/>
</dbReference>
<dbReference type="SUPFAM" id="SSF56349">
    <property type="entry name" value="DNA breaking-rejoining enzymes"/>
    <property type="match status" value="1"/>
</dbReference>
<feature type="domain" description="Tyr recombinase" evidence="10">
    <location>
        <begin position="105"/>
        <end position="287"/>
    </location>
</feature>
<dbReference type="PANTHER" id="PTHR30349">
    <property type="entry name" value="PHAGE INTEGRASE-RELATED"/>
    <property type="match status" value="1"/>
</dbReference>
<dbReference type="Proteomes" id="UP000481616">
    <property type="component" value="Unassembled WGS sequence"/>
</dbReference>
<dbReference type="EMBL" id="SLTU01000003">
    <property type="protein sequence ID" value="TDA71522.1"/>
    <property type="molecule type" value="Genomic_DNA"/>
</dbReference>
<feature type="active site" description="O-(3'-phospho-DNA)-tyrosine intermediate" evidence="9">
    <location>
        <position position="274"/>
    </location>
</feature>
<evidence type="ECO:0000313" key="20">
    <source>
        <dbReference type="Proteomes" id="UP000283678"/>
    </source>
</evidence>
<dbReference type="eggNOG" id="COG4974">
    <property type="taxonomic scope" value="Bacteria"/>
</dbReference>
<evidence type="ECO:0000313" key="17">
    <source>
        <dbReference type="EMBL" id="RGV75747.1"/>
    </source>
</evidence>
<keyword evidence="3 9" id="KW-0132">Cell division</keyword>
<organism evidence="17 20">
    <name type="scientific">Phocaeicola dorei</name>
    <dbReference type="NCBI Taxonomy" id="357276"/>
    <lineage>
        <taxon>Bacteria</taxon>
        <taxon>Pseudomonadati</taxon>
        <taxon>Bacteroidota</taxon>
        <taxon>Bacteroidia</taxon>
        <taxon>Bacteroidales</taxon>
        <taxon>Bacteroidaceae</taxon>
        <taxon>Phocaeicola</taxon>
    </lineage>
</organism>
<evidence type="ECO:0000313" key="15">
    <source>
        <dbReference type="EMBL" id="KAA5406531.1"/>
    </source>
</evidence>
<evidence type="ECO:0000313" key="23">
    <source>
        <dbReference type="Proteomes" id="UP000347681"/>
    </source>
</evidence>
<gene>
    <name evidence="12" type="primary">xerC_1</name>
    <name evidence="9" type="synonym">xerC</name>
    <name evidence="12" type="ORF">CE91St7_08110</name>
    <name evidence="17" type="ORF">DWW04_12195</name>
    <name evidence="18" type="ORF">E1I98_21790</name>
    <name evidence="19" type="ORF">E1J06_22405</name>
    <name evidence="15" type="ORF">F2Y51_06675</name>
    <name evidence="14" type="ORF">F2Y58_06055</name>
    <name evidence="13" type="ORF">F2Y61_12050</name>
    <name evidence="16" type="ORF">RVH45_05265</name>
</gene>
<evidence type="ECO:0000256" key="4">
    <source>
        <dbReference type="ARBA" id="ARBA00022829"/>
    </source>
</evidence>
<feature type="active site" evidence="9">
    <location>
        <position position="146"/>
    </location>
</feature>
<dbReference type="Proteomes" id="UP000347681">
    <property type="component" value="Unassembled WGS sequence"/>
</dbReference>
<dbReference type="InterPro" id="IPR002104">
    <property type="entry name" value="Integrase_catalytic"/>
</dbReference>
<dbReference type="PROSITE" id="PS51898">
    <property type="entry name" value="TYR_RECOMBINASE"/>
    <property type="match status" value="1"/>
</dbReference>
<dbReference type="Proteomes" id="UP000441162">
    <property type="component" value="Unassembled WGS sequence"/>
</dbReference>
<dbReference type="PANTHER" id="PTHR30349:SF77">
    <property type="entry name" value="TYROSINE RECOMBINASE XERC"/>
    <property type="match status" value="1"/>
</dbReference>
<reference evidence="16" key="5">
    <citation type="submission" date="2023-10" db="EMBL/GenBank/DDBJ databases">
        <title>Genome of Potential pathogenic bacteria in Crohn's disease.</title>
        <authorList>
            <person name="Rodriguez-Palacios A."/>
        </authorList>
    </citation>
    <scope>NUCLEOTIDE SEQUENCE</scope>
    <source>
        <strain evidence="16">CavFT-hAR62</strain>
    </source>
</reference>
<evidence type="ECO:0000313" key="12">
    <source>
        <dbReference type="EMBL" id="GKH79927.1"/>
    </source>
</evidence>
<dbReference type="Proteomes" id="UP000283678">
    <property type="component" value="Unassembled WGS sequence"/>
</dbReference>
<reference evidence="21 22" key="3">
    <citation type="journal article" date="2019" name="Nat. Microbiol.">
        <title>Genomic variation and strain-specific functional adaptation in the human gut microbiome during early life.</title>
        <authorList>
            <person name="Vatanen T."/>
            <person name="Plichta D.R."/>
            <person name="Somani J."/>
            <person name="Munch P.C."/>
            <person name="Arthur T.D."/>
            <person name="Hall A.B."/>
            <person name="Rudolf S."/>
            <person name="Oakeley E.J."/>
            <person name="Ke X."/>
            <person name="Young R.A."/>
            <person name="Haiser H.J."/>
            <person name="Kolde R."/>
            <person name="Yassour M."/>
            <person name="Luopajarvi K."/>
            <person name="Siljander H."/>
            <person name="Virtanen S.M."/>
            <person name="Ilonen J."/>
            <person name="Uibo R."/>
            <person name="Tillmann V."/>
            <person name="Mokurov S."/>
            <person name="Dorshakova N."/>
            <person name="Porter J.A."/>
            <person name="McHardy A.C."/>
            <person name="Lahdesmaki H."/>
            <person name="Vlamakis H."/>
            <person name="Huttenhower C."/>
            <person name="Knip M."/>
            <person name="Xavier R.J."/>
        </authorList>
    </citation>
    <scope>NUCLEOTIDE SEQUENCE [LARGE SCALE GENOMIC DNA]</scope>
    <source>
        <strain evidence="18 21">RJX1047</strain>
        <strain evidence="19 22">RJX1052</strain>
    </source>
</reference>
<evidence type="ECO:0000256" key="5">
    <source>
        <dbReference type="ARBA" id="ARBA00022908"/>
    </source>
</evidence>
<comment type="subcellular location">
    <subcellularLocation>
        <location evidence="1 9">Cytoplasm</location>
    </subcellularLocation>
</comment>
<proteinExistence type="inferred from homology"/>
<keyword evidence="4 9" id="KW-0159">Chromosome partition</keyword>
<dbReference type="AlphaFoldDB" id="A0A076IYA1"/>
<dbReference type="EMBL" id="QRZL01000011">
    <property type="protein sequence ID" value="RGV75747.1"/>
    <property type="molecule type" value="Genomic_DNA"/>
</dbReference>
<evidence type="ECO:0000313" key="13">
    <source>
        <dbReference type="EMBL" id="KAA5382678.1"/>
    </source>
</evidence>
<evidence type="ECO:0000259" key="11">
    <source>
        <dbReference type="PROSITE" id="PS51900"/>
    </source>
</evidence>
<evidence type="ECO:0000256" key="1">
    <source>
        <dbReference type="ARBA" id="ARBA00004496"/>
    </source>
</evidence>
<evidence type="ECO:0000256" key="3">
    <source>
        <dbReference type="ARBA" id="ARBA00022618"/>
    </source>
</evidence>
<feature type="active site" evidence="9">
    <location>
        <position position="242"/>
    </location>
</feature>
<dbReference type="PROSITE" id="PS51900">
    <property type="entry name" value="CB"/>
    <property type="match status" value="1"/>
</dbReference>
<comment type="similarity">
    <text evidence="9">Belongs to the 'phage' integrase family. XerC subfamily.</text>
</comment>
<evidence type="ECO:0000256" key="6">
    <source>
        <dbReference type="ARBA" id="ARBA00023125"/>
    </source>
</evidence>
<evidence type="ECO:0000313" key="25">
    <source>
        <dbReference type="Proteomes" id="UP000481616"/>
    </source>
</evidence>
<sequence>MMTDSFLDYLRFERNYSEKTIVSYGIDLIKFEEYIRGKDENVDFTTVDADLVRGWVMNLIEDGYTSASVNRKLSSLRSFYRFLLKKGVIGEDPMLKIIGPKNKKPLPVFLKEREMDRLLDDVPFKEDFTGCRDRMVLEMFYATGMRLSELIGLNDVDVDFSASLIKVTGKRNKQRLIPFGEELRRAMFVYLKIRNEVLPGKAGAFFVLKNGKRMYPGKVYLLVKRNLSKVVSLKKRSPHVLRHTFATAMLNNEAELGAVKELLGHSSLTTTEIYTHTTFEELKKVYEQAHPRA</sequence>
<dbReference type="GO" id="GO:0006313">
    <property type="term" value="P:DNA transposition"/>
    <property type="evidence" value="ECO:0007669"/>
    <property type="project" value="UniProtKB-UniRule"/>
</dbReference>
<feature type="domain" description="Core-binding (CB)" evidence="11">
    <location>
        <begin position="1"/>
        <end position="84"/>
    </location>
</feature>
<dbReference type="InterPro" id="IPR023009">
    <property type="entry name" value="Tyrosine_recombinase_XerC/XerD"/>
</dbReference>
<dbReference type="InterPro" id="IPR050090">
    <property type="entry name" value="Tyrosine_recombinase_XerCD"/>
</dbReference>
<dbReference type="GO" id="GO:0003677">
    <property type="term" value="F:DNA binding"/>
    <property type="evidence" value="ECO:0007669"/>
    <property type="project" value="UniProtKB-UniRule"/>
</dbReference>
<keyword evidence="2 9" id="KW-0963">Cytoplasm</keyword>
<reference evidence="12" key="4">
    <citation type="submission" date="2022-01" db="EMBL/GenBank/DDBJ databases">
        <title>Novel bile acid biosynthetic pathways are enriched in the microbiome of centenarians.</title>
        <authorList>
            <person name="Sato Y."/>
            <person name="Atarashi K."/>
            <person name="Plichta R.D."/>
            <person name="Arai Y."/>
            <person name="Sasajima S."/>
            <person name="Kearney M.S."/>
            <person name="Suda W."/>
            <person name="Takeshita K."/>
            <person name="Sasaki T."/>
            <person name="Okamoto S."/>
            <person name="Skelly N.A."/>
            <person name="Okamura Y."/>
            <person name="Vlamakis H."/>
            <person name="Li Y."/>
            <person name="Tanoue T."/>
            <person name="Takei H."/>
            <person name="Nittono H."/>
            <person name="Narushima S."/>
            <person name="Irie J."/>
            <person name="Itoh H."/>
            <person name="Moriya K."/>
            <person name="Sugiura Y."/>
            <person name="Suematsu M."/>
            <person name="Moritoki N."/>
            <person name="Shibata S."/>
            <person name="Littman R.D."/>
            <person name="Fischbach A.M."/>
            <person name="Uwamino Y."/>
            <person name="Inoue T."/>
            <person name="Honda A."/>
            <person name="Hattori M."/>
            <person name="Murai T."/>
            <person name="Xavier J.R."/>
            <person name="Hirose N."/>
            <person name="Honda K."/>
        </authorList>
    </citation>
    <scope>NUCLEOTIDE SEQUENCE</scope>
    <source>
        <strain evidence="12">CE91-St7</strain>
    </source>
</reference>
<dbReference type="GO" id="GO:0051301">
    <property type="term" value="P:cell division"/>
    <property type="evidence" value="ECO:0007669"/>
    <property type="project" value="UniProtKB-KW"/>
</dbReference>
<evidence type="ECO:0000313" key="16">
    <source>
        <dbReference type="EMBL" id="MDU0269318.1"/>
    </source>
</evidence>